<keyword evidence="2" id="KW-1185">Reference proteome</keyword>
<evidence type="ECO:0000313" key="2">
    <source>
        <dbReference type="Proteomes" id="UP001148662"/>
    </source>
</evidence>
<evidence type="ECO:0000313" key="1">
    <source>
        <dbReference type="EMBL" id="KAJ3528018.1"/>
    </source>
</evidence>
<comment type="caution">
    <text evidence="1">The sequence shown here is derived from an EMBL/GenBank/DDBJ whole genome shotgun (WGS) entry which is preliminary data.</text>
</comment>
<protein>
    <submittedName>
        <fullName evidence="1">Uncharacterized protein</fullName>
    </submittedName>
</protein>
<dbReference type="Proteomes" id="UP001148662">
    <property type="component" value="Unassembled WGS sequence"/>
</dbReference>
<dbReference type="EMBL" id="JANHOG010002048">
    <property type="protein sequence ID" value="KAJ3528018.1"/>
    <property type="molecule type" value="Genomic_DNA"/>
</dbReference>
<sequence>MVTNPNIPSLSGSFVVPQELLEDSSKTLVDLYDWNLEHNPAHPLFRFHNGSDLKTISWKEAVLASHRAARFFESFVPQQPRPKPAVVGILANTDTITYFCSIMGMFRAGFTVFPISTRNSAEAVRHLLTVTNVEYLFISREPVIESLAEAALKDGRTTALHHMPEFGDLFVSAQENGVALYPRRTHDPDAPSLILHSSGSTAFPKPIVRSARRVKEWTLIPWYGDINLTGMTMSCHVLPMFHGMGVLQLATTASCGLVISAFKPSSPAVIATPVNVFDEAKATNSDMICSVPSIIETWATDAEKVAHLKTLKGIIFGGGPLSKSVGDVLASHGVCIYTSYGSTEAGVISKFFPEHPGKNWDHMIFSKQMSPEFVPVGDGTYELVLGAHDGWTPLVVNATINGKDAFSTKDLFIPHESEHGLWKIYGRADDQIMLSTGEKTNPGPLENIMAQDPHVQAAVMFGRGRPQNGILIEPKKQFVFDTNDATAAEAFKDTIWATVERMNSFAPQHSRIFKELILIAAPEKPFTYTAKATARRQAVLRDYEDEIEALYRAVDSTSSKIPPPSEWDEDGTREFIRTVVTTVLRRHVEDGADIFRFGCDSLQATWIRNQIILALRATVGDHSDALPQSCVYQAPSIAQLTELVLSTVGASQNGDVAETVPRAKILQDLVSQYTTNFPERPTVLRKPEDTRDVVILTGSTGGLGAHILLHLLQDPAVGKVYALNRVSASVRQQRETFKRNGLDEALLDSPKFQFLTGDLSQPSFGLDLSVYEELLRFVTHIIHNAWKVDFNQSLGSYEPLLVGVRNLVNFCLSSSQMQAPHVLFTSSMGVFRKLPEVVPALEEPIDDASVCVGPGYSESKWLAEQILLTARKQVGLQTVVARLGQICGGFNGYWNEREWFPALVKSAIYVRCLPNIEGVSPSSTSSYTSS</sequence>
<organism evidence="1 2">
    <name type="scientific">Phlebia brevispora</name>
    <dbReference type="NCBI Taxonomy" id="194682"/>
    <lineage>
        <taxon>Eukaryota</taxon>
        <taxon>Fungi</taxon>
        <taxon>Dikarya</taxon>
        <taxon>Basidiomycota</taxon>
        <taxon>Agaricomycotina</taxon>
        <taxon>Agaricomycetes</taxon>
        <taxon>Polyporales</taxon>
        <taxon>Meruliaceae</taxon>
        <taxon>Phlebia</taxon>
    </lineage>
</organism>
<accession>A0ACC1RY60</accession>
<gene>
    <name evidence="1" type="ORF">NM688_g8049</name>
</gene>
<name>A0ACC1RY60_9APHY</name>
<reference evidence="1" key="1">
    <citation type="submission" date="2022-07" db="EMBL/GenBank/DDBJ databases">
        <title>Genome Sequence of Phlebia brevispora.</title>
        <authorList>
            <person name="Buettner E."/>
        </authorList>
    </citation>
    <scope>NUCLEOTIDE SEQUENCE</scope>
    <source>
        <strain evidence="1">MPL23</strain>
    </source>
</reference>
<proteinExistence type="predicted"/>